<feature type="coiled-coil region" evidence="1">
    <location>
        <begin position="364"/>
        <end position="398"/>
    </location>
</feature>
<dbReference type="InterPro" id="IPR041595">
    <property type="entry name" value="Inorganic_Pase"/>
</dbReference>
<dbReference type="Proteomes" id="UP000383971">
    <property type="component" value="Unassembled WGS sequence"/>
</dbReference>
<reference evidence="5 6" key="1">
    <citation type="submission" date="2019-08" db="EMBL/GenBank/DDBJ databases">
        <authorList>
            <person name="Peeters C."/>
        </authorList>
    </citation>
    <scope>NUCLEOTIDE SEQUENCE [LARGE SCALE GENOMIC DNA]</scope>
    <source>
        <strain evidence="5 6">LMG 31111</strain>
    </source>
</reference>
<accession>A0A5E4WSI0</accession>
<gene>
    <name evidence="5" type="ORF">PCO31111_03436</name>
</gene>
<feature type="region of interest" description="Disordered" evidence="2">
    <location>
        <begin position="1571"/>
        <end position="1591"/>
    </location>
</feature>
<protein>
    <submittedName>
        <fullName evidence="5">Uncharacterized protein</fullName>
    </submittedName>
</protein>
<keyword evidence="1" id="KW-0175">Coiled coil</keyword>
<evidence type="ECO:0000256" key="1">
    <source>
        <dbReference type="SAM" id="Coils"/>
    </source>
</evidence>
<feature type="compositionally biased region" description="Low complexity" evidence="2">
    <location>
        <begin position="1576"/>
        <end position="1585"/>
    </location>
</feature>
<dbReference type="Pfam" id="PF18788">
    <property type="entry name" value="DarA_N"/>
    <property type="match status" value="1"/>
</dbReference>
<evidence type="ECO:0000256" key="2">
    <source>
        <dbReference type="SAM" id="MobiDB-lite"/>
    </source>
</evidence>
<evidence type="ECO:0000313" key="6">
    <source>
        <dbReference type="Proteomes" id="UP000383971"/>
    </source>
</evidence>
<dbReference type="Pfam" id="PF18823">
    <property type="entry name" value="InPase"/>
    <property type="match status" value="1"/>
</dbReference>
<feature type="domain" description="Inorganic pyrophosphatase" evidence="4">
    <location>
        <begin position="28"/>
        <end position="160"/>
    </location>
</feature>
<dbReference type="RefSeq" id="WP_150585971.1">
    <property type="nucleotide sequence ID" value="NZ_CABPSE010000012.1"/>
</dbReference>
<evidence type="ECO:0000259" key="3">
    <source>
        <dbReference type="Pfam" id="PF18788"/>
    </source>
</evidence>
<sequence>MSNTPLHLIERAAHEGAFGQNLTPEPSEAQCRAGNYKVGRVSLYGLNLAIEQPRGSTRSGVDEKTGKAWSSRMAAHYGYIGGTTGADGDGVDCFIGPLPESERAYVINQNIGGQFDEHKVMLAFPDLASARAAYLNSYERGWDGLESIVPASLSQLKWWLDNGDLKSPLRADTLPKEGLDTMKKTHWNTDALPYDTTLDKVLYDIRRSDSGEGLLLDAVTAQEIIDDADGALAFDALVTPYAKLERRMELLRGIMERTGDKVKPIALQVTDPFKQRGVANVAAIFELSDGQTVTIFFHNPDVTPNKMAPADEVISWKWLLNKKDITIVVAPERGADLNIREVARRIMRLAEKNSEAFQRVNATRAARMQNIQTLKDEITTLETELATAQHELEVAKVAAEGKPEFDPTTPEGYAKVRGDEALQLYWQDRLDAFLQGRIVAVRNALRALGWEGREPSDTRLYKGEAEVQPTFTHVGAGRNVAGWAMNGIDDDLTKTPEDYAAQVDAAAMAEVARRVQAAKEAQQKPDITYRNSADGLFTSFFPNTPEGEKAWSTINATPGAEGGKVLAAHAAPTIAQLREAGYTVAEDTSPATTPEEDEALLKELGGDEAAAEQAKKSAKWWEGSFGEKYAAVYLLGKSRSNDYLTLTEQGGAYLAHVKDGTLGRERAGTPAEIVEWLRSDVFVGMGDAFAGKSLTVDDVRAKLKLVKGEDILFSKATGQQDDAQKLIDAYVQSFGAAAAVINAAVAAVNWDGIIDTQTMRAELDKLGVASRAGQYDIIGKASQALEAGGIKTWDERLSSLREDPGFAAWSAALDAAASARDRIQSIAKERLIAKGTSEVAALTPETPLADVATAVFHKAGIDTGSQTPQIVAAIEAKDAALAWSILSNLDNKSSAEIFERATGIKLAKTQRDRRPQIDEWAGITAEKRAELEAQRSEAQEAKRRDDNLKWAWNGLTSISVRTTEGTVSNGQDFVKSLFEQGFGEVVARKRGAATSYYVRKGDRITGLKSKNFNGFLKAALAFGGLRQALESLGVAEPQSEKTDAEKIAAVDEAYRFTSATDEFKLWLSESVLKGDYSPFVTAKGMDEAAKRHGAEIEWGEFAGAAMDSVHTIAGEQFDGGEFDTLRAMKKNPKIEDGDVPSKASRDSLVERGYIERRDGYNWLTNEGRDLVASLDDTGHAVAALQQALDVAKNNEPINRSEGNTEQADLEAEVAASIEEAIAILTEGDYEPDEAEVGATFDVETALDSAAGFEVETEVRAVAATKSLLNDFSAFLASDAKFAAALDSVSEIATFDSAIVPLRSVMSFGASLSGVEMTPDETERMGVFARDARAISDRLTGRVATTPEKSPALDGVDDDGYVGKVKKGDQVLGRIDIGDDGKAMVYVGEAGDERVKGSEGRPFMYSEDDAPEMVEALFSAEEQPTTAQAEAFTGPAKDRMDALKVLTDTGMNRWMSEAQNKAVIAGLMGEEWQFFADKMKELAGVIATMPKTYDQDGKGDEAVAHLHYFRGAGDWYITEKDMEGTGTEQAFGLADLYGDGGELGYISIYELTEAGVELDFHFNPKTIGQIRGKTAAEEQPQQTAAPDALPDISPDVPELIAAGFSRVLNNDYVRSVQAGDKKLQFNIRVTEDGFVVRLTVGFSGGITGAAAEIGRTTDVGAAIAIADAEAAKRGAGDGQADPQKDADRALFQSVIDGTVPDILAPDLADTLEAAFNRNQDDPALVTLFEQAVATYQNAMLAATANLS</sequence>
<dbReference type="EMBL" id="CABPSE010000012">
    <property type="protein sequence ID" value="VVE26640.1"/>
    <property type="molecule type" value="Genomic_DNA"/>
</dbReference>
<feature type="domain" description="Defence against restriction A N-terminal" evidence="3">
    <location>
        <begin position="233"/>
        <end position="354"/>
    </location>
</feature>
<proteinExistence type="predicted"/>
<organism evidence="5 6">
    <name type="scientific">Pandoraea communis</name>
    <dbReference type="NCBI Taxonomy" id="2508297"/>
    <lineage>
        <taxon>Bacteria</taxon>
        <taxon>Pseudomonadati</taxon>
        <taxon>Pseudomonadota</taxon>
        <taxon>Betaproteobacteria</taxon>
        <taxon>Burkholderiales</taxon>
        <taxon>Burkholderiaceae</taxon>
        <taxon>Pandoraea</taxon>
    </lineage>
</organism>
<evidence type="ECO:0000259" key="4">
    <source>
        <dbReference type="Pfam" id="PF18823"/>
    </source>
</evidence>
<evidence type="ECO:0000313" key="5">
    <source>
        <dbReference type="EMBL" id="VVE26640.1"/>
    </source>
</evidence>
<keyword evidence="6" id="KW-1185">Reference proteome</keyword>
<dbReference type="InterPro" id="IPR041140">
    <property type="entry name" value="DarA_N"/>
</dbReference>
<name>A0A5E4WSI0_9BURK</name>